<comment type="caution">
    <text evidence="1">The sequence shown here is derived from an EMBL/GenBank/DDBJ whole genome shotgun (WGS) entry which is preliminary data.</text>
</comment>
<gene>
    <name evidence="1" type="ORF">A4X03_0g9652</name>
</gene>
<reference evidence="1" key="1">
    <citation type="submission" date="2016-04" db="EMBL/GenBank/DDBJ databases">
        <authorList>
            <person name="Nguyen H.D."/>
            <person name="Kesanakurti P."/>
            <person name="Cullis J."/>
            <person name="Levesque C.A."/>
            <person name="Hambleton S."/>
        </authorList>
    </citation>
    <scope>NUCLEOTIDE SEQUENCE</scope>
    <source>
        <strain evidence="1">DAOMC 238032</strain>
    </source>
</reference>
<sequence length="238" mass="25690">MTAEDPLPALMLVPHANGRAVLLEVGMICERVVEPNQRLNNVVGHSFGLHDRNPGRHRKVSIRSEAGRGLLDLETAVRSQLEGSIAAQLGLGGDSHAVCSQMPQIDILVGANTIPNLLRGRSTSNKQIQGISERVVLDNLLCFVLGFRNRVGRLGQIDEMFGSRKVGLLLLQGLGTTCLGSSNRSALPFETFRFSLGFLRSLLVDIELGSNGLFGSQTMLFAKAFATTQRGSESGRIL</sequence>
<evidence type="ECO:0000313" key="1">
    <source>
        <dbReference type="EMBL" id="KAE8235794.1"/>
    </source>
</evidence>
<protein>
    <submittedName>
        <fullName evidence="1">Uncharacterized protein</fullName>
    </submittedName>
</protein>
<accession>A0A8T8SA00</accession>
<dbReference type="AlphaFoldDB" id="A0A8T8SA00"/>
<dbReference type="EMBL" id="LWDD02004095">
    <property type="protein sequence ID" value="KAE8235794.1"/>
    <property type="molecule type" value="Genomic_DNA"/>
</dbReference>
<reference evidence="1" key="2">
    <citation type="journal article" date="2019" name="IMA Fungus">
        <title>Genome sequencing and comparison of five Tilletia species to identify candidate genes for the detection of regulated species infecting wheat.</title>
        <authorList>
            <person name="Nguyen H.D.T."/>
            <person name="Sultana T."/>
            <person name="Kesanakurti P."/>
            <person name="Hambleton S."/>
        </authorList>
    </citation>
    <scope>NUCLEOTIDE SEQUENCE</scope>
    <source>
        <strain evidence="1">DAOMC 238032</strain>
    </source>
</reference>
<organism evidence="1 2">
    <name type="scientific">Tilletia caries</name>
    <name type="common">wheat bunt fungus</name>
    <dbReference type="NCBI Taxonomy" id="13290"/>
    <lineage>
        <taxon>Eukaryota</taxon>
        <taxon>Fungi</taxon>
        <taxon>Dikarya</taxon>
        <taxon>Basidiomycota</taxon>
        <taxon>Ustilaginomycotina</taxon>
        <taxon>Exobasidiomycetes</taxon>
        <taxon>Tilletiales</taxon>
        <taxon>Tilletiaceae</taxon>
        <taxon>Tilletia</taxon>
    </lineage>
</organism>
<name>A0A8T8SA00_9BASI</name>
<dbReference type="Proteomes" id="UP000077671">
    <property type="component" value="Unassembled WGS sequence"/>
</dbReference>
<evidence type="ECO:0000313" key="2">
    <source>
        <dbReference type="Proteomes" id="UP000077671"/>
    </source>
</evidence>
<proteinExistence type="predicted"/>